<evidence type="ECO:0000256" key="1">
    <source>
        <dbReference type="SAM" id="Phobius"/>
    </source>
</evidence>
<proteinExistence type="predicted"/>
<dbReference type="Pfam" id="PF18688">
    <property type="entry name" value="DUF5638"/>
    <property type="match status" value="1"/>
</dbReference>
<evidence type="ECO:0000313" key="3">
    <source>
        <dbReference type="EMBL" id="USQ12617.1"/>
    </source>
</evidence>
<feature type="domain" description="DUF5638" evidence="2">
    <location>
        <begin position="6"/>
        <end position="97"/>
    </location>
</feature>
<keyword evidence="1" id="KW-0472">Membrane</keyword>
<name>A0ABY4Y574_9GAMM</name>
<reference evidence="3" key="1">
    <citation type="submission" date="2021-03" db="EMBL/GenBank/DDBJ databases">
        <title>Legionella lytica PCM 2298.</title>
        <authorList>
            <person name="Koper P."/>
        </authorList>
    </citation>
    <scope>NUCLEOTIDE SEQUENCE</scope>
    <source>
        <strain evidence="3">PCM 2298</strain>
    </source>
</reference>
<sequence>MPDMFKTRLSSCNTRLDGFFQGLILNEKLNLQIQAIKLHYHSMMLNAGEKKERVIHMYEFFIDTLYRVEANKITLSDAIQRIEQKATARENEIFWNNGFNGLSLAALVLLATAAYLSLYVIVASCFPIQPIVGFAMLVFASGLFVEQMNKLFSEYIDFEVSAPIKDECKREVSVMSFFKPTSVETPSTFNVESPQVDVSL</sequence>
<gene>
    <name evidence="3" type="ORF">J2N86_07780</name>
</gene>
<dbReference type="InterPro" id="IPR040737">
    <property type="entry name" value="DUF5638"/>
</dbReference>
<dbReference type="EMBL" id="CP071527">
    <property type="protein sequence ID" value="USQ12617.1"/>
    <property type="molecule type" value="Genomic_DNA"/>
</dbReference>
<feature type="transmembrane region" description="Helical" evidence="1">
    <location>
        <begin position="99"/>
        <end position="122"/>
    </location>
</feature>
<evidence type="ECO:0000313" key="4">
    <source>
        <dbReference type="Proteomes" id="UP001057474"/>
    </source>
</evidence>
<organism evidence="3 4">
    <name type="scientific">Legionella lytica</name>
    <dbReference type="NCBI Taxonomy" id="96232"/>
    <lineage>
        <taxon>Bacteria</taxon>
        <taxon>Pseudomonadati</taxon>
        <taxon>Pseudomonadota</taxon>
        <taxon>Gammaproteobacteria</taxon>
        <taxon>Legionellales</taxon>
        <taxon>Legionellaceae</taxon>
        <taxon>Legionella</taxon>
    </lineage>
</organism>
<evidence type="ECO:0000259" key="2">
    <source>
        <dbReference type="Pfam" id="PF18688"/>
    </source>
</evidence>
<keyword evidence="1" id="KW-0812">Transmembrane</keyword>
<keyword evidence="1" id="KW-1133">Transmembrane helix</keyword>
<protein>
    <recommendedName>
        <fullName evidence="2">DUF5638 domain-containing protein</fullName>
    </recommendedName>
</protein>
<keyword evidence="4" id="KW-1185">Reference proteome</keyword>
<accession>A0ABY4Y574</accession>
<dbReference type="Proteomes" id="UP001057474">
    <property type="component" value="Chromosome"/>
</dbReference>
<feature type="transmembrane region" description="Helical" evidence="1">
    <location>
        <begin position="128"/>
        <end position="145"/>
    </location>
</feature>